<comment type="caution">
    <text evidence="2">The sequence shown here is derived from an EMBL/GenBank/DDBJ whole genome shotgun (WGS) entry which is preliminary data.</text>
</comment>
<protein>
    <submittedName>
        <fullName evidence="2">Uncharacterized protein</fullName>
    </submittedName>
</protein>
<dbReference type="Proteomes" id="UP000316012">
    <property type="component" value="Unassembled WGS sequence"/>
</dbReference>
<accession>A0ABY3BD24</accession>
<feature type="region of interest" description="Disordered" evidence="1">
    <location>
        <begin position="1"/>
        <end position="20"/>
    </location>
</feature>
<evidence type="ECO:0000313" key="2">
    <source>
        <dbReference type="EMBL" id="TQW15017.1"/>
    </source>
</evidence>
<reference evidence="2 3" key="1">
    <citation type="submission" date="2019-04" db="EMBL/GenBank/DDBJ databases">
        <title>Lactobacillus gasseri 7171 assembly.</title>
        <authorList>
            <person name="Joris B.R."/>
            <person name="Giguere D."/>
        </authorList>
    </citation>
    <scope>NUCLEOTIDE SEQUENCE [LARGE SCALE GENOMIC DNA]</scope>
    <source>
        <strain evidence="2 3">7171</strain>
    </source>
</reference>
<dbReference type="RefSeq" id="WP_060791033.1">
    <property type="nucleotide sequence ID" value="NZ_JASOGL010000005.1"/>
</dbReference>
<feature type="compositionally biased region" description="Basic and acidic residues" evidence="1">
    <location>
        <begin position="1"/>
        <end position="18"/>
    </location>
</feature>
<proteinExistence type="predicted"/>
<name>A0ABY3BD24_LACGS</name>
<dbReference type="EMBL" id="SRMD01000086">
    <property type="protein sequence ID" value="TQW15017.1"/>
    <property type="molecule type" value="Genomic_DNA"/>
</dbReference>
<evidence type="ECO:0000256" key="1">
    <source>
        <dbReference type="SAM" id="MobiDB-lite"/>
    </source>
</evidence>
<keyword evidence="3" id="KW-1185">Reference proteome</keyword>
<evidence type="ECO:0000313" key="3">
    <source>
        <dbReference type="Proteomes" id="UP000316012"/>
    </source>
</evidence>
<organism evidence="2 3">
    <name type="scientific">Lactobacillus gasseri</name>
    <dbReference type="NCBI Taxonomy" id="1596"/>
    <lineage>
        <taxon>Bacteria</taxon>
        <taxon>Bacillati</taxon>
        <taxon>Bacillota</taxon>
        <taxon>Bacilli</taxon>
        <taxon>Lactobacillales</taxon>
        <taxon>Lactobacillaceae</taxon>
        <taxon>Lactobacillus</taxon>
    </lineage>
</organism>
<gene>
    <name evidence="2" type="ORF">FIPPAONL_01228</name>
</gene>
<sequence>MKQVEHSSLRKMKLKTDEDNQPMKNWSRVIIETDEANPQVLAIITNENYGLAKGLRIRLKPIPKELVFKRLP</sequence>